<organism evidence="1 2">
    <name type="scientific">Romanomermis culicivorax</name>
    <name type="common">Nematode worm</name>
    <dbReference type="NCBI Taxonomy" id="13658"/>
    <lineage>
        <taxon>Eukaryota</taxon>
        <taxon>Metazoa</taxon>
        <taxon>Ecdysozoa</taxon>
        <taxon>Nematoda</taxon>
        <taxon>Enoplea</taxon>
        <taxon>Dorylaimia</taxon>
        <taxon>Mermithida</taxon>
        <taxon>Mermithoidea</taxon>
        <taxon>Mermithidae</taxon>
        <taxon>Romanomermis</taxon>
    </lineage>
</organism>
<reference evidence="2" key="1">
    <citation type="submission" date="2022-11" db="UniProtKB">
        <authorList>
            <consortium name="WormBaseParasite"/>
        </authorList>
    </citation>
    <scope>IDENTIFICATION</scope>
</reference>
<evidence type="ECO:0000313" key="2">
    <source>
        <dbReference type="WBParaSite" id="nRc.2.0.1.t21950-RA"/>
    </source>
</evidence>
<protein>
    <submittedName>
        <fullName evidence="2">Uncharacterized protein</fullName>
    </submittedName>
</protein>
<dbReference type="Proteomes" id="UP000887565">
    <property type="component" value="Unplaced"/>
</dbReference>
<dbReference type="WBParaSite" id="nRc.2.0.1.t21950-RA">
    <property type="protein sequence ID" value="nRc.2.0.1.t21950-RA"/>
    <property type="gene ID" value="nRc.2.0.1.g21950"/>
</dbReference>
<proteinExistence type="predicted"/>
<sequence>MGMLITYYELTDGCDYVRACRNNPNIFELGNGKNDVDGGDKDDVFLSIENQNTGYLNRKKGSNLLSLARYNSYSAPFAPKETNFYYV</sequence>
<evidence type="ECO:0000313" key="1">
    <source>
        <dbReference type="Proteomes" id="UP000887565"/>
    </source>
</evidence>
<dbReference type="AlphaFoldDB" id="A0A915J740"/>
<name>A0A915J740_ROMCU</name>
<keyword evidence="1" id="KW-1185">Reference proteome</keyword>
<accession>A0A915J740</accession>